<dbReference type="AlphaFoldDB" id="A0A7J7NE02"/>
<keyword evidence="2" id="KW-1185">Reference proteome</keyword>
<evidence type="ECO:0000313" key="1">
    <source>
        <dbReference type="EMBL" id="KAF6165303.1"/>
    </source>
</evidence>
<name>A0A7J7NE02_9MAGN</name>
<dbReference type="Proteomes" id="UP000541444">
    <property type="component" value="Unassembled WGS sequence"/>
</dbReference>
<comment type="caution">
    <text evidence="1">The sequence shown here is derived from an EMBL/GenBank/DDBJ whole genome shotgun (WGS) entry which is preliminary data.</text>
</comment>
<evidence type="ECO:0000313" key="2">
    <source>
        <dbReference type="Proteomes" id="UP000541444"/>
    </source>
</evidence>
<sequence length="69" mass="7988">MQAELIFTQREETCAQLLYAKFHTTCGESIKYHKRSSVWPGIKHTEGITKPFIGWIIGNGTKVDFWRDS</sequence>
<dbReference type="OrthoDB" id="1434423at2759"/>
<dbReference type="EMBL" id="JACGCM010000855">
    <property type="protein sequence ID" value="KAF6165303.1"/>
    <property type="molecule type" value="Genomic_DNA"/>
</dbReference>
<proteinExistence type="predicted"/>
<protein>
    <submittedName>
        <fullName evidence="1">Uncharacterized protein</fullName>
    </submittedName>
</protein>
<reference evidence="1 2" key="1">
    <citation type="journal article" date="2020" name="IScience">
        <title>Genome Sequencing of the Endangered Kingdonia uniflora (Circaeasteraceae, Ranunculales) Reveals Potential Mechanisms of Evolutionary Specialization.</title>
        <authorList>
            <person name="Sun Y."/>
            <person name="Deng T."/>
            <person name="Zhang A."/>
            <person name="Moore M.J."/>
            <person name="Landis J.B."/>
            <person name="Lin N."/>
            <person name="Zhang H."/>
            <person name="Zhang X."/>
            <person name="Huang J."/>
            <person name="Zhang X."/>
            <person name="Sun H."/>
            <person name="Wang H."/>
        </authorList>
    </citation>
    <scope>NUCLEOTIDE SEQUENCE [LARGE SCALE GENOMIC DNA]</scope>
    <source>
        <strain evidence="1">TB1705</strain>
        <tissue evidence="1">Leaf</tissue>
    </source>
</reference>
<gene>
    <name evidence="1" type="ORF">GIB67_042719</name>
</gene>
<organism evidence="1 2">
    <name type="scientific">Kingdonia uniflora</name>
    <dbReference type="NCBI Taxonomy" id="39325"/>
    <lineage>
        <taxon>Eukaryota</taxon>
        <taxon>Viridiplantae</taxon>
        <taxon>Streptophyta</taxon>
        <taxon>Embryophyta</taxon>
        <taxon>Tracheophyta</taxon>
        <taxon>Spermatophyta</taxon>
        <taxon>Magnoliopsida</taxon>
        <taxon>Ranunculales</taxon>
        <taxon>Circaeasteraceae</taxon>
        <taxon>Kingdonia</taxon>
    </lineage>
</organism>
<accession>A0A7J7NE02</accession>